<dbReference type="NCBIfam" id="TIGR00095">
    <property type="entry name" value="16S rRNA (guanine(966)-N(2))-methyltransferase RsmD"/>
    <property type="match status" value="1"/>
</dbReference>
<dbReference type="InterPro" id="IPR002052">
    <property type="entry name" value="DNA_methylase_N6_adenine_CS"/>
</dbReference>
<dbReference type="Pfam" id="PF03602">
    <property type="entry name" value="Cons_hypoth95"/>
    <property type="match status" value="1"/>
</dbReference>
<proteinExistence type="predicted"/>
<reference evidence="3 4" key="1">
    <citation type="journal article" date="2019" name="ISME J.">
        <title>Genome analyses of uncultured TG2/ZB3 bacteria in 'Margulisbacteria' specifically attached to ectosymbiotic spirochetes of protists in the termite gut.</title>
        <authorList>
            <person name="Utami Y.D."/>
            <person name="Kuwahara H."/>
            <person name="Igai K."/>
            <person name="Murakami T."/>
            <person name="Sugaya K."/>
            <person name="Morikawa T."/>
            <person name="Nagura Y."/>
            <person name="Yuki M."/>
            <person name="Deevong P."/>
            <person name="Inoue T."/>
            <person name="Kihara K."/>
            <person name="Lo N."/>
            <person name="Yamada A."/>
            <person name="Ohkuma M."/>
            <person name="Hongoh Y."/>
        </authorList>
    </citation>
    <scope>NUCLEOTIDE SEQUENCE [LARGE SCALE GENOMIC DNA]</scope>
    <source>
        <strain evidence="3">NkOx7-01</strain>
    </source>
</reference>
<protein>
    <submittedName>
        <fullName evidence="3">16S rRNA (Guanine(966)-N(2))-methyltransferase RsmD</fullName>
    </submittedName>
</protein>
<dbReference type="SUPFAM" id="SSF53335">
    <property type="entry name" value="S-adenosyl-L-methionine-dependent methyltransferases"/>
    <property type="match status" value="1"/>
</dbReference>
<dbReference type="GO" id="GO:0003676">
    <property type="term" value="F:nucleic acid binding"/>
    <property type="evidence" value="ECO:0007669"/>
    <property type="project" value="InterPro"/>
</dbReference>
<dbReference type="Gene3D" id="3.40.50.150">
    <property type="entry name" value="Vaccinia Virus protein VP39"/>
    <property type="match status" value="1"/>
</dbReference>
<dbReference type="PIRSF" id="PIRSF004553">
    <property type="entry name" value="CHP00095"/>
    <property type="match status" value="1"/>
</dbReference>
<sequence length="176" mass="19666">MRIIAGQYKRRLLDFPKNNPDLRPTKDLVKEALFSIIGARVVGAQFLDLYAGVGSIGLEAVSRGAREVVFIDRDTRYIQANIKKLGCENTRVYRNDVPRALQILAARKENFEIIFLDPPYQQGLLAVSACFAILKPAGLLIAETAAVRTPELPPDARITDERCYGSAKILFLEKNF</sequence>
<organism evidence="3 4">
    <name type="scientific">Termititenax aidoneus</name>
    <dbReference type="NCBI Taxonomy" id="2218524"/>
    <lineage>
        <taxon>Bacteria</taxon>
        <taxon>Bacillati</taxon>
        <taxon>Candidatus Margulisiibacteriota</taxon>
        <taxon>Candidatus Termititenacia</taxon>
        <taxon>Candidatus Termititenacales</taxon>
        <taxon>Candidatus Termititenacaceae</taxon>
        <taxon>Candidatus Termititenax</taxon>
    </lineage>
</organism>
<keyword evidence="4" id="KW-1185">Reference proteome</keyword>
<dbReference type="PANTHER" id="PTHR43542">
    <property type="entry name" value="METHYLTRANSFERASE"/>
    <property type="match status" value="1"/>
</dbReference>
<comment type="caution">
    <text evidence="3">The sequence shown here is derived from an EMBL/GenBank/DDBJ whole genome shotgun (WGS) entry which is preliminary data.</text>
</comment>
<dbReference type="InterPro" id="IPR029063">
    <property type="entry name" value="SAM-dependent_MTases_sf"/>
</dbReference>
<evidence type="ECO:0000313" key="4">
    <source>
        <dbReference type="Proteomes" id="UP000269352"/>
    </source>
</evidence>
<gene>
    <name evidence="3" type="primary">rsmD</name>
    <name evidence="3" type="ORF">NO1_0496</name>
</gene>
<dbReference type="PROSITE" id="PS00092">
    <property type="entry name" value="N6_MTASE"/>
    <property type="match status" value="1"/>
</dbReference>
<dbReference type="AlphaFoldDB" id="A0A388T9K5"/>
<dbReference type="CDD" id="cd02440">
    <property type="entry name" value="AdoMet_MTases"/>
    <property type="match status" value="1"/>
</dbReference>
<dbReference type="InterPro" id="IPR004398">
    <property type="entry name" value="RNA_MeTrfase_RsmD"/>
</dbReference>
<dbReference type="EMBL" id="BGZN01000005">
    <property type="protein sequence ID" value="GBR73042.1"/>
    <property type="molecule type" value="Genomic_DNA"/>
</dbReference>
<evidence type="ECO:0000256" key="1">
    <source>
        <dbReference type="ARBA" id="ARBA00022603"/>
    </source>
</evidence>
<evidence type="ECO:0000256" key="2">
    <source>
        <dbReference type="ARBA" id="ARBA00022679"/>
    </source>
</evidence>
<dbReference type="GO" id="GO:0008168">
    <property type="term" value="F:methyltransferase activity"/>
    <property type="evidence" value="ECO:0007669"/>
    <property type="project" value="UniProtKB-KW"/>
</dbReference>
<evidence type="ECO:0000313" key="3">
    <source>
        <dbReference type="EMBL" id="GBR73042.1"/>
    </source>
</evidence>
<dbReference type="PANTHER" id="PTHR43542:SF1">
    <property type="entry name" value="METHYLTRANSFERASE"/>
    <property type="match status" value="1"/>
</dbReference>
<dbReference type="Proteomes" id="UP000269352">
    <property type="component" value="Unassembled WGS sequence"/>
</dbReference>
<keyword evidence="1" id="KW-0489">Methyltransferase</keyword>
<name>A0A388T9K5_TERA1</name>
<keyword evidence="2" id="KW-0808">Transferase</keyword>
<dbReference type="GO" id="GO:0031167">
    <property type="term" value="P:rRNA methylation"/>
    <property type="evidence" value="ECO:0007669"/>
    <property type="project" value="InterPro"/>
</dbReference>
<accession>A0A388T9K5</accession>